<dbReference type="SUPFAM" id="SSF50998">
    <property type="entry name" value="Quinoprotein alcohol dehydrogenase-like"/>
    <property type="match status" value="1"/>
</dbReference>
<dbReference type="InterPro" id="IPR011047">
    <property type="entry name" value="Quinoprotein_ADH-like_sf"/>
</dbReference>
<sequence>MNVYELENIFGVINNSGNICFAPDGISLYSCTGNRIHVTNLQSHVSSVFPVETFRPIKLIAVDSRNSVILVIDETNFGILISVATRTVLSSTNFKDDVLCVKFSPDYPLFALGFEKKIEIWRIPVLTRPVSFTLVRQYRSFITNSKIIHIVWRKRRVIAFTDENRGLILTSKGEIKHKIAFWKLPVVACEYINNHLYIVSPSGVCASYEYNKETKNFEQIEKQLIIPPKNRIHFAAFGGSILAANIDGEINIFETTQFTKLHAYKYDFKYVSLAVSNTGNCIALGNKEYDFLTVYEWKTESYLMKSVGHRTAILSQTISPNGQYIATGDGQGNLNIWMIGSGECIASFNIKQEGDVGEDCAVRGITFAPNSLSVIGVGGNGKIMVYDLIKKKCYRALHPDTHQLDGIVIEPRDGDIIAAYSSEDAKIFLYSIRTSKLLDVLTGHAGPITDICIHPVTSELSTSSWDKTVRCVNFLNDLQTEVIDHPAEVMSISVNSIGTMYVSACRDGYLYLYGCDDKSMIGLIAYRNDLIGGIKLSTSAAPDTLRDGSSYNPTQIMARKEKYVSSVKFLADNDEMVVCGGNSKYVAYYNVISKSLVYKSFVTKDYSYSNIYDFVTSKKLKQNLDKKTKKTIQTKSIYVSPAGKTLSILTDAGVQLYTSGNHAFQPYCLSEAITPEAALEHLSNGNFLSAFIFSVHLNDKNLINQSFRSIPMEEIVSVASRIPIALLSRVLEYLTKEVSGLLFHRAVFFTAALLRFHINTLVKPNISLAQTAIPSSSEYLPHLRNLFKALNLTYKKMSTQSQQALALLNMCLQMSHFLIKKESEKESDEVRSECEKKEEMSESEIEENIKEEKMSENESLEDDIQENKSNEKSHISSNDMSEEND</sequence>
<dbReference type="EMBL" id="DS547839">
    <property type="protein sequence ID" value="EDR30068.1"/>
    <property type="molecule type" value="Genomic_DNA"/>
</dbReference>
<evidence type="ECO:0000256" key="1">
    <source>
        <dbReference type="PROSITE-ProRule" id="PRU00221"/>
    </source>
</evidence>
<evidence type="ECO:0000256" key="2">
    <source>
        <dbReference type="SAM" id="MobiDB-lite"/>
    </source>
</evidence>
<protein>
    <submittedName>
        <fullName evidence="3">WD-repeat protein, putative</fullName>
        <ecNumber evidence="3">2.7.11.7</ecNumber>
    </submittedName>
</protein>
<dbReference type="InterPro" id="IPR001680">
    <property type="entry name" value="WD40_rpt"/>
</dbReference>
<feature type="repeat" description="WD" evidence="1">
    <location>
        <begin position="306"/>
        <end position="347"/>
    </location>
</feature>
<dbReference type="PANTHER" id="PTHR19858:SF0">
    <property type="entry name" value="PERIODIC TRYPTOPHAN PROTEIN 2 HOMOLOG"/>
    <property type="match status" value="1"/>
</dbReference>
<dbReference type="PANTHER" id="PTHR19858">
    <property type="entry name" value="WD40 REPEAT PROTEIN"/>
    <property type="match status" value="1"/>
</dbReference>
<dbReference type="OMA" id="VACEYIN"/>
<dbReference type="FunFam" id="2.130.10.10:FF:001653">
    <property type="entry name" value="WD domain, G-beta repeat-containing protein"/>
    <property type="match status" value="1"/>
</dbReference>
<feature type="compositionally biased region" description="Basic and acidic residues" evidence="2">
    <location>
        <begin position="847"/>
        <end position="856"/>
    </location>
</feature>
<gene>
    <name evidence="3" type="ORF">EDI_112730</name>
</gene>
<evidence type="ECO:0000313" key="4">
    <source>
        <dbReference type="Proteomes" id="UP000008076"/>
    </source>
</evidence>
<dbReference type="PROSITE" id="PS50082">
    <property type="entry name" value="WD_REPEATS_2"/>
    <property type="match status" value="1"/>
</dbReference>
<dbReference type="SUPFAM" id="SSF50978">
    <property type="entry name" value="WD40 repeat-like"/>
    <property type="match status" value="1"/>
</dbReference>
<dbReference type="AlphaFoldDB" id="B0E5V0"/>
<dbReference type="GO" id="GO:0000028">
    <property type="term" value="P:ribosomal small subunit assembly"/>
    <property type="evidence" value="ECO:0007669"/>
    <property type="project" value="TreeGrafter"/>
</dbReference>
<evidence type="ECO:0000313" key="3">
    <source>
        <dbReference type="EMBL" id="EDR30068.1"/>
    </source>
</evidence>
<keyword evidence="4" id="KW-1185">Reference proteome</keyword>
<dbReference type="GO" id="GO:0034388">
    <property type="term" value="C:Pwp2p-containing subcomplex of 90S preribosome"/>
    <property type="evidence" value="ECO:0007669"/>
    <property type="project" value="TreeGrafter"/>
</dbReference>
<name>B0E5V0_ENTDS</name>
<dbReference type="Pfam" id="PF00400">
    <property type="entry name" value="WD40"/>
    <property type="match status" value="2"/>
</dbReference>
<dbReference type="VEuPathDB" id="AmoebaDB:EDI_112730"/>
<dbReference type="GO" id="GO:0016905">
    <property type="term" value="F:myosin heavy chain kinase activity"/>
    <property type="evidence" value="ECO:0007669"/>
    <property type="project" value="UniProtKB-EC"/>
</dbReference>
<feature type="compositionally biased region" description="Basic and acidic residues" evidence="2">
    <location>
        <begin position="865"/>
        <end position="874"/>
    </location>
</feature>
<dbReference type="GeneID" id="5878657"/>
<dbReference type="SMART" id="SM00320">
    <property type="entry name" value="WD40"/>
    <property type="match status" value="6"/>
</dbReference>
<dbReference type="InterPro" id="IPR036322">
    <property type="entry name" value="WD40_repeat_dom_sf"/>
</dbReference>
<keyword evidence="1" id="KW-0853">WD repeat</keyword>
<dbReference type="InterPro" id="IPR015943">
    <property type="entry name" value="WD40/YVTN_repeat-like_dom_sf"/>
</dbReference>
<dbReference type="GO" id="GO:0000462">
    <property type="term" value="P:maturation of SSU-rRNA from tricistronic rRNA transcript (SSU-rRNA, 5.8S rRNA, LSU-rRNA)"/>
    <property type="evidence" value="ECO:0007669"/>
    <property type="project" value="TreeGrafter"/>
</dbReference>
<dbReference type="GO" id="GO:0032040">
    <property type="term" value="C:small-subunit processome"/>
    <property type="evidence" value="ECO:0007669"/>
    <property type="project" value="TreeGrafter"/>
</dbReference>
<dbReference type="Gene3D" id="2.130.10.10">
    <property type="entry name" value="YVTN repeat-like/Quinoprotein amine dehydrogenase"/>
    <property type="match status" value="2"/>
</dbReference>
<keyword evidence="3" id="KW-0808">Transferase</keyword>
<dbReference type="Proteomes" id="UP000008076">
    <property type="component" value="Unassembled WGS sequence"/>
</dbReference>
<dbReference type="KEGG" id="edi:EDI_112730"/>
<proteinExistence type="predicted"/>
<feature type="compositionally biased region" description="Basic and acidic residues" evidence="2">
    <location>
        <begin position="826"/>
        <end position="840"/>
    </location>
</feature>
<dbReference type="eggNOG" id="KOG0291">
    <property type="taxonomic scope" value="Eukaryota"/>
</dbReference>
<organism evidence="4">
    <name type="scientific">Entamoeba dispar (strain ATCC PRA-260 / SAW760)</name>
    <dbReference type="NCBI Taxonomy" id="370354"/>
    <lineage>
        <taxon>Eukaryota</taxon>
        <taxon>Amoebozoa</taxon>
        <taxon>Evosea</taxon>
        <taxon>Archamoebae</taxon>
        <taxon>Mastigamoebida</taxon>
        <taxon>Entamoebidae</taxon>
        <taxon>Entamoeba</taxon>
    </lineage>
</organism>
<feature type="region of interest" description="Disordered" evidence="2">
    <location>
        <begin position="826"/>
        <end position="885"/>
    </location>
</feature>
<accession>B0E5V0</accession>
<dbReference type="OrthoDB" id="3142434at2759"/>
<dbReference type="EC" id="2.7.11.7" evidence="3"/>
<dbReference type="RefSeq" id="XP_001733772.1">
    <property type="nucleotide sequence ID" value="XM_001733720.1"/>
</dbReference>
<reference evidence="4" key="1">
    <citation type="submission" date="2007-12" db="EMBL/GenBank/DDBJ databases">
        <title>Annotation of Entamoeba dispar SAW760.</title>
        <authorList>
            <person name="Lorenzi H."/>
            <person name="Inman J."/>
            <person name="Schobel S."/>
            <person name="Amedeo P."/>
            <person name="Caler E."/>
        </authorList>
    </citation>
    <scope>NUCLEOTIDE SEQUENCE [LARGE SCALE GENOMIC DNA]</scope>
    <source>
        <strain evidence="4">ATCC PRA-260 / SAW760</strain>
    </source>
</reference>
<dbReference type="InterPro" id="IPR027145">
    <property type="entry name" value="PWP2"/>
</dbReference>